<reference evidence="4" key="1">
    <citation type="submission" date="2017-05" db="EMBL/GenBank/DDBJ databases">
        <title>Complete and WGS of Bordetella genogroups.</title>
        <authorList>
            <person name="Spilker T."/>
            <person name="Lipuma J."/>
        </authorList>
    </citation>
    <scope>NUCLEOTIDE SEQUENCE [LARGE SCALE GENOMIC DNA]</scope>
    <source>
        <strain evidence="4">AU6712</strain>
    </source>
</reference>
<accession>A0A261VF76</accession>
<dbReference type="PRINTS" id="PR00080">
    <property type="entry name" value="SDRFAMILY"/>
</dbReference>
<proteinExistence type="inferred from homology"/>
<dbReference type="PANTHER" id="PTHR42760:SF123">
    <property type="entry name" value="OXIDOREDUCTASE"/>
    <property type="match status" value="1"/>
</dbReference>
<comment type="similarity">
    <text evidence="1">Belongs to the short-chain dehydrogenases/reductases (SDR) family.</text>
</comment>
<sequence length="261" mass="27461">MDTVGSTVFSPSALLGRVAVVTGATGGIGQAICQQLHTMGAQVVHVDIHAAEPPATTAGRIDLRCDIADPDSVAQMAQQVRSRLGRCDILVNNAAVSAPPTALEDFLIDLWDRIMRVNLRGALLCAQALFPLLREQPAGSIVNVASISAHAPTRVGAYGTAKAGLQALTRQMAVEWGPLGIRANAISPGMIRTPLSEAHYRDDAVLQKRHASIPARRTGWPQDIAGAVAFLASDAALYVNGEDIVVDGGFLKASLSNLYRA</sequence>
<dbReference type="GO" id="GO:0016616">
    <property type="term" value="F:oxidoreductase activity, acting on the CH-OH group of donors, NAD or NADP as acceptor"/>
    <property type="evidence" value="ECO:0007669"/>
    <property type="project" value="UniProtKB-ARBA"/>
</dbReference>
<keyword evidence="4" id="KW-1185">Reference proteome</keyword>
<organism evidence="3 4">
    <name type="scientific">Bordetella genomosp. 12</name>
    <dbReference type="NCBI Taxonomy" id="463035"/>
    <lineage>
        <taxon>Bacteria</taxon>
        <taxon>Pseudomonadati</taxon>
        <taxon>Pseudomonadota</taxon>
        <taxon>Betaproteobacteria</taxon>
        <taxon>Burkholderiales</taxon>
        <taxon>Alcaligenaceae</taxon>
        <taxon>Bordetella</taxon>
    </lineage>
</organism>
<dbReference type="SMART" id="SM00822">
    <property type="entry name" value="PKS_KR"/>
    <property type="match status" value="1"/>
</dbReference>
<dbReference type="AlphaFoldDB" id="A0A261VF76"/>
<gene>
    <name evidence="3" type="ORF">CAL22_18590</name>
</gene>
<dbReference type="PRINTS" id="PR00081">
    <property type="entry name" value="GDHRDH"/>
</dbReference>
<dbReference type="Gene3D" id="3.40.50.720">
    <property type="entry name" value="NAD(P)-binding Rossmann-like Domain"/>
    <property type="match status" value="1"/>
</dbReference>
<dbReference type="InterPro" id="IPR036291">
    <property type="entry name" value="NAD(P)-bd_dom_sf"/>
</dbReference>
<dbReference type="FunFam" id="3.40.50.720:FF:000084">
    <property type="entry name" value="Short-chain dehydrogenase reductase"/>
    <property type="match status" value="1"/>
</dbReference>
<dbReference type="EMBL" id="NEVU01000003">
    <property type="protein sequence ID" value="OZI71803.1"/>
    <property type="molecule type" value="Genomic_DNA"/>
</dbReference>
<dbReference type="Pfam" id="PF13561">
    <property type="entry name" value="adh_short_C2"/>
    <property type="match status" value="1"/>
</dbReference>
<evidence type="ECO:0000259" key="2">
    <source>
        <dbReference type="SMART" id="SM00822"/>
    </source>
</evidence>
<dbReference type="PROSITE" id="PS00061">
    <property type="entry name" value="ADH_SHORT"/>
    <property type="match status" value="1"/>
</dbReference>
<dbReference type="GO" id="GO:0030497">
    <property type="term" value="P:fatty acid elongation"/>
    <property type="evidence" value="ECO:0007669"/>
    <property type="project" value="TreeGrafter"/>
</dbReference>
<comment type="caution">
    <text evidence="3">The sequence shown here is derived from an EMBL/GenBank/DDBJ whole genome shotgun (WGS) entry which is preliminary data.</text>
</comment>
<evidence type="ECO:0000313" key="4">
    <source>
        <dbReference type="Proteomes" id="UP000216429"/>
    </source>
</evidence>
<evidence type="ECO:0000256" key="1">
    <source>
        <dbReference type="ARBA" id="ARBA00006484"/>
    </source>
</evidence>
<dbReference type="OrthoDB" id="9806974at2"/>
<dbReference type="InterPro" id="IPR057326">
    <property type="entry name" value="KR_dom"/>
</dbReference>
<dbReference type="CDD" id="cd05233">
    <property type="entry name" value="SDR_c"/>
    <property type="match status" value="1"/>
</dbReference>
<dbReference type="PANTHER" id="PTHR42760">
    <property type="entry name" value="SHORT-CHAIN DEHYDROGENASES/REDUCTASES FAMILY MEMBER"/>
    <property type="match status" value="1"/>
</dbReference>
<feature type="domain" description="Ketoreductase" evidence="2">
    <location>
        <begin position="17"/>
        <end position="194"/>
    </location>
</feature>
<evidence type="ECO:0000313" key="3">
    <source>
        <dbReference type="EMBL" id="OZI71803.1"/>
    </source>
</evidence>
<dbReference type="NCBIfam" id="NF005559">
    <property type="entry name" value="PRK07231.1"/>
    <property type="match status" value="1"/>
</dbReference>
<protein>
    <submittedName>
        <fullName evidence="3">Oxidoreductase</fullName>
    </submittedName>
</protein>
<dbReference type="InterPro" id="IPR020904">
    <property type="entry name" value="Sc_DH/Rdtase_CS"/>
</dbReference>
<dbReference type="SUPFAM" id="SSF51735">
    <property type="entry name" value="NAD(P)-binding Rossmann-fold domains"/>
    <property type="match status" value="1"/>
</dbReference>
<dbReference type="RefSeq" id="WP_094815710.1">
    <property type="nucleotide sequence ID" value="NZ_NEVU01000003.1"/>
</dbReference>
<name>A0A261VF76_9BORD</name>
<dbReference type="InterPro" id="IPR002347">
    <property type="entry name" value="SDR_fam"/>
</dbReference>
<dbReference type="Proteomes" id="UP000216429">
    <property type="component" value="Unassembled WGS sequence"/>
</dbReference>